<feature type="non-terminal residue" evidence="1">
    <location>
        <position position="156"/>
    </location>
</feature>
<organism evidence="1">
    <name type="scientific">Tanacetum cinerariifolium</name>
    <name type="common">Dalmatian daisy</name>
    <name type="synonym">Chrysanthemum cinerariifolium</name>
    <dbReference type="NCBI Taxonomy" id="118510"/>
    <lineage>
        <taxon>Eukaryota</taxon>
        <taxon>Viridiplantae</taxon>
        <taxon>Streptophyta</taxon>
        <taxon>Embryophyta</taxon>
        <taxon>Tracheophyta</taxon>
        <taxon>Spermatophyta</taxon>
        <taxon>Magnoliopsida</taxon>
        <taxon>eudicotyledons</taxon>
        <taxon>Gunneridae</taxon>
        <taxon>Pentapetalae</taxon>
        <taxon>asterids</taxon>
        <taxon>campanulids</taxon>
        <taxon>Asterales</taxon>
        <taxon>Asteraceae</taxon>
        <taxon>Asteroideae</taxon>
        <taxon>Anthemideae</taxon>
        <taxon>Anthemidinae</taxon>
        <taxon>Tanacetum</taxon>
    </lineage>
</organism>
<gene>
    <name evidence="1" type="ORF">Tci_856133</name>
</gene>
<evidence type="ECO:0000313" key="1">
    <source>
        <dbReference type="EMBL" id="GFC84163.1"/>
    </source>
</evidence>
<protein>
    <submittedName>
        <fullName evidence="1">Uncharacterized protein</fullName>
    </submittedName>
</protein>
<comment type="caution">
    <text evidence="1">The sequence shown here is derived from an EMBL/GenBank/DDBJ whole genome shotgun (WGS) entry which is preliminary data.</text>
</comment>
<feature type="non-terminal residue" evidence="1">
    <location>
        <position position="1"/>
    </location>
</feature>
<sequence>YQALGYRVLANQKVVDRLLDEESGNVAELECLKAVERAGEARPRATVEIIKPNPSGRWQGCPSKRTMLPDLWASAKARQVRIARLELDGLQLGLKEDKDGHWALQGLPVQDDKPFDPEQALKQMQMISQLSVFDSQITLQPYEQSPLTLTYVSMTL</sequence>
<reference evidence="1" key="1">
    <citation type="journal article" date="2019" name="Sci. Rep.">
        <title>Draft genome of Tanacetum cinerariifolium, the natural source of mosquito coil.</title>
        <authorList>
            <person name="Yamashiro T."/>
            <person name="Shiraishi A."/>
            <person name="Satake H."/>
            <person name="Nakayama K."/>
        </authorList>
    </citation>
    <scope>NUCLEOTIDE SEQUENCE</scope>
</reference>
<dbReference type="EMBL" id="BKCJ011093253">
    <property type="protein sequence ID" value="GFC84163.1"/>
    <property type="molecule type" value="Genomic_DNA"/>
</dbReference>
<proteinExistence type="predicted"/>
<dbReference type="AlphaFoldDB" id="A0A699REF1"/>
<accession>A0A699REF1</accession>
<name>A0A699REF1_TANCI</name>